<comment type="similarity">
    <text evidence="3 10">Belongs to the alpha-carbonic anhydrase family.</text>
</comment>
<reference evidence="12" key="1">
    <citation type="submission" date="2016-10" db="EMBL/GenBank/DDBJ databases">
        <title>The High Quality Genome of Vibrio alginolyticus K01M1.</title>
        <authorList>
            <person name="Wendling C."/>
            <person name="Chibani C.M."/>
            <person name="Hertel R."/>
            <person name="Sproer C."/>
            <person name="Bunk B."/>
            <person name="Overmann J."/>
            <person name="Roth O."/>
            <person name="Liesegang H."/>
        </authorList>
    </citation>
    <scope>NUCLEOTIDE SEQUENCE</scope>
    <source>
        <strain evidence="12">K05K4</strain>
    </source>
</reference>
<dbReference type="SUPFAM" id="SSF51069">
    <property type="entry name" value="Carbonic anhydrase"/>
    <property type="match status" value="1"/>
</dbReference>
<dbReference type="PANTHER" id="PTHR18952">
    <property type="entry name" value="CARBONIC ANHYDRASE"/>
    <property type="match status" value="1"/>
</dbReference>
<dbReference type="InterPro" id="IPR018338">
    <property type="entry name" value="Carbonic_anhydrase_a-class_CS"/>
</dbReference>
<name>A0A1W6URM9_VIBAL</name>
<dbReference type="EMBL" id="CP017903">
    <property type="protein sequence ID" value="ARP20238.1"/>
    <property type="molecule type" value="Genomic_DNA"/>
</dbReference>
<dbReference type="PROSITE" id="PS00162">
    <property type="entry name" value="ALPHA_CA_1"/>
    <property type="match status" value="1"/>
</dbReference>
<dbReference type="InterPro" id="IPR023561">
    <property type="entry name" value="Carbonic_anhydrase_a-class"/>
</dbReference>
<dbReference type="RefSeq" id="WP_054730555.1">
    <property type="nucleotide sequence ID" value="NZ_CP017890.1"/>
</dbReference>
<keyword evidence="7 10" id="KW-0862">Zinc</keyword>
<comment type="function">
    <text evidence="2 10">Reversible hydration of carbon dioxide.</text>
</comment>
<dbReference type="InterPro" id="IPR001148">
    <property type="entry name" value="CA_dom"/>
</dbReference>
<evidence type="ECO:0000256" key="9">
    <source>
        <dbReference type="ARBA" id="ARBA00048348"/>
    </source>
</evidence>
<gene>
    <name evidence="12" type="ORF">K05K4_35110</name>
</gene>
<dbReference type="SMART" id="SM01057">
    <property type="entry name" value="Carb_anhydrase"/>
    <property type="match status" value="1"/>
</dbReference>
<evidence type="ECO:0000256" key="10">
    <source>
        <dbReference type="RuleBase" id="RU367011"/>
    </source>
</evidence>
<keyword evidence="8 10" id="KW-0456">Lyase</keyword>
<evidence type="ECO:0000256" key="3">
    <source>
        <dbReference type="ARBA" id="ARBA00010718"/>
    </source>
</evidence>
<keyword evidence="10" id="KW-0732">Signal</keyword>
<dbReference type="InterPro" id="IPR041891">
    <property type="entry name" value="Alpha_CA_prokaryot-like"/>
</dbReference>
<keyword evidence="6 10" id="KW-0479">Metal-binding</keyword>
<evidence type="ECO:0000313" key="12">
    <source>
        <dbReference type="EMBL" id="ARP20238.1"/>
    </source>
</evidence>
<protein>
    <recommendedName>
        <fullName evidence="5 10">Carbonic anhydrase</fullName>
        <ecNumber evidence="4 10">4.2.1.1</ecNumber>
    </recommendedName>
</protein>
<dbReference type="Gene3D" id="3.10.200.10">
    <property type="entry name" value="Alpha carbonic anhydrase"/>
    <property type="match status" value="1"/>
</dbReference>
<organism evidence="12">
    <name type="scientific">Vibrio alginolyticus</name>
    <dbReference type="NCBI Taxonomy" id="663"/>
    <lineage>
        <taxon>Bacteria</taxon>
        <taxon>Pseudomonadati</taxon>
        <taxon>Pseudomonadota</taxon>
        <taxon>Gammaproteobacteria</taxon>
        <taxon>Vibrionales</taxon>
        <taxon>Vibrionaceae</taxon>
        <taxon>Vibrio</taxon>
    </lineage>
</organism>
<comment type="catalytic activity">
    <reaction evidence="9 10">
        <text>hydrogencarbonate + H(+) = CO2 + H2O</text>
        <dbReference type="Rhea" id="RHEA:10748"/>
        <dbReference type="ChEBI" id="CHEBI:15377"/>
        <dbReference type="ChEBI" id="CHEBI:15378"/>
        <dbReference type="ChEBI" id="CHEBI:16526"/>
        <dbReference type="ChEBI" id="CHEBI:17544"/>
        <dbReference type="EC" id="4.2.1.1"/>
    </reaction>
</comment>
<dbReference type="InterPro" id="IPR036398">
    <property type="entry name" value="CA_dom_sf"/>
</dbReference>
<feature type="domain" description="Alpha-carbonic anhydrase" evidence="11">
    <location>
        <begin position="21"/>
        <end position="239"/>
    </location>
</feature>
<dbReference type="PROSITE" id="PS51144">
    <property type="entry name" value="ALPHA_CA_2"/>
    <property type="match status" value="1"/>
</dbReference>
<accession>A0A1W6URM9</accession>
<evidence type="ECO:0000256" key="2">
    <source>
        <dbReference type="ARBA" id="ARBA00002904"/>
    </source>
</evidence>
<sequence length="239" mass="26372">MKKSLTTLGLALVFTGTAYAASWGYEGNHGPAHWGEFASECAKGQNQSPINIESATEAKLEKLNFDYEGKAISLLNNGHTLHTGLEGKNTLTIDGKEFTLKQFHFHTPSENHVDGKEYPLEAHFVHADKVGHLAVVAVFFKLGDANPDLAKMLANIPTKDQDVTIKVPFDADALIPSDKDYYRFNGSLTTPPCSEGVRWFVMKEAQTISPEQIKSFSEVMGKNNRPIQPLNARIVLTQQ</sequence>
<evidence type="ECO:0000256" key="1">
    <source>
        <dbReference type="ARBA" id="ARBA00001947"/>
    </source>
</evidence>
<dbReference type="GO" id="GO:0008270">
    <property type="term" value="F:zinc ion binding"/>
    <property type="evidence" value="ECO:0007669"/>
    <property type="project" value="UniProtKB-UniRule"/>
</dbReference>
<feature type="signal peptide" evidence="10">
    <location>
        <begin position="1"/>
        <end position="20"/>
    </location>
</feature>
<evidence type="ECO:0000256" key="8">
    <source>
        <dbReference type="ARBA" id="ARBA00023239"/>
    </source>
</evidence>
<dbReference type="AlphaFoldDB" id="A0A1W6URM9"/>
<evidence type="ECO:0000259" key="11">
    <source>
        <dbReference type="PROSITE" id="PS51144"/>
    </source>
</evidence>
<evidence type="ECO:0000256" key="4">
    <source>
        <dbReference type="ARBA" id="ARBA00012925"/>
    </source>
</evidence>
<dbReference type="PANTHER" id="PTHR18952:SF265">
    <property type="entry name" value="CARBONIC ANHYDRASE"/>
    <property type="match status" value="1"/>
</dbReference>
<dbReference type="GO" id="GO:0004089">
    <property type="term" value="F:carbonate dehydratase activity"/>
    <property type="evidence" value="ECO:0007669"/>
    <property type="project" value="UniProtKB-UniRule"/>
</dbReference>
<dbReference type="Pfam" id="PF00194">
    <property type="entry name" value="Carb_anhydrase"/>
    <property type="match status" value="1"/>
</dbReference>
<feature type="chain" id="PRO_5011401092" description="Carbonic anhydrase" evidence="10">
    <location>
        <begin position="21"/>
        <end position="239"/>
    </location>
</feature>
<dbReference type="CDD" id="cd03124">
    <property type="entry name" value="alpha_CA_prokaryotic_like"/>
    <property type="match status" value="1"/>
</dbReference>
<evidence type="ECO:0000256" key="5">
    <source>
        <dbReference type="ARBA" id="ARBA00014628"/>
    </source>
</evidence>
<evidence type="ECO:0000256" key="7">
    <source>
        <dbReference type="ARBA" id="ARBA00022833"/>
    </source>
</evidence>
<proteinExistence type="inferred from homology"/>
<comment type="cofactor">
    <cofactor evidence="1 10">
        <name>Zn(2+)</name>
        <dbReference type="ChEBI" id="CHEBI:29105"/>
    </cofactor>
</comment>
<evidence type="ECO:0000256" key="6">
    <source>
        <dbReference type="ARBA" id="ARBA00022723"/>
    </source>
</evidence>
<dbReference type="EC" id="4.2.1.1" evidence="4 10"/>